<evidence type="ECO:0000256" key="1">
    <source>
        <dbReference type="ARBA" id="ARBA00004651"/>
    </source>
</evidence>
<dbReference type="GO" id="GO:0007165">
    <property type="term" value="P:signal transduction"/>
    <property type="evidence" value="ECO:0007669"/>
    <property type="project" value="UniProtKB-KW"/>
</dbReference>
<feature type="transmembrane region" description="Helical" evidence="8">
    <location>
        <begin position="226"/>
        <end position="253"/>
    </location>
</feature>
<protein>
    <recommendedName>
        <fullName evidence="8">Gustatory receptor</fullName>
    </recommendedName>
</protein>
<dbReference type="GO" id="GO:0043025">
    <property type="term" value="C:neuronal cell body"/>
    <property type="evidence" value="ECO:0007669"/>
    <property type="project" value="TreeGrafter"/>
</dbReference>
<keyword evidence="7 8" id="KW-0807">Transducer</keyword>
<dbReference type="PANTHER" id="PTHR21143:SF133">
    <property type="entry name" value="GUSTATORY AND PHEROMONE RECEPTOR 32A-RELATED"/>
    <property type="match status" value="1"/>
</dbReference>
<proteinExistence type="inferred from homology"/>
<dbReference type="EMBL" id="GGMR01003006">
    <property type="protein sequence ID" value="MBY15625.1"/>
    <property type="molecule type" value="Transcribed_RNA"/>
</dbReference>
<comment type="similarity">
    <text evidence="8">Belongs to the insect chemoreceptor superfamily. Gustatory receptor (GR) family.</text>
</comment>
<feature type="transmembrane region" description="Helical" evidence="8">
    <location>
        <begin position="30"/>
        <end position="51"/>
    </location>
</feature>
<feature type="transmembrane region" description="Helical" evidence="8">
    <location>
        <begin position="152"/>
        <end position="174"/>
    </location>
</feature>
<dbReference type="GO" id="GO:0008049">
    <property type="term" value="P:male courtship behavior"/>
    <property type="evidence" value="ECO:0007669"/>
    <property type="project" value="TreeGrafter"/>
</dbReference>
<feature type="transmembrane region" description="Helical" evidence="8">
    <location>
        <begin position="340"/>
        <end position="362"/>
    </location>
</feature>
<sequence length="367" mass="43042">MDSSWIVNPKVTYYVFKVLGLLPFAGSRRVVISLLYSLLLWICLALSGIYVNMYHFKKNQNVSPRFSMLTKVIFIEVFTKFIVTIFSISISLHRSQRYFRVLEKFYKFDVSVSRIPCPPDVHVQTFYLLYVLFIGAHNYICSLNYTSMPMYVLLVWNLFSSSTTLVIVQFMIYIRMLRERYELANRIFKKSMLNNSFSETKYIHPKEMNNLFTELRELTEEVKTYYAYHAIIIIIETVIILVSSVTSLTVNYLSELDTKFVDNGYFIGHCFLRFLLLFFLVRETHYTTLEAKNTALIGHEALNITSDITIVNHFEIIILNCWNHPVVFDVLDFFDLDYKLLQSIIASVVTYVVVLVQIQLVIMEMVP</sequence>
<dbReference type="GO" id="GO:0030425">
    <property type="term" value="C:dendrite"/>
    <property type="evidence" value="ECO:0007669"/>
    <property type="project" value="TreeGrafter"/>
</dbReference>
<organism evidence="9">
    <name type="scientific">Schizaphis graminum</name>
    <name type="common">Green bug aphid</name>
    <dbReference type="NCBI Taxonomy" id="13262"/>
    <lineage>
        <taxon>Eukaryota</taxon>
        <taxon>Metazoa</taxon>
        <taxon>Ecdysozoa</taxon>
        <taxon>Arthropoda</taxon>
        <taxon>Hexapoda</taxon>
        <taxon>Insecta</taxon>
        <taxon>Pterygota</taxon>
        <taxon>Neoptera</taxon>
        <taxon>Paraneoptera</taxon>
        <taxon>Hemiptera</taxon>
        <taxon>Sternorrhyncha</taxon>
        <taxon>Aphidomorpha</taxon>
        <taxon>Aphidoidea</taxon>
        <taxon>Aphididae</taxon>
        <taxon>Aphidini</taxon>
        <taxon>Schizaphis</taxon>
    </lineage>
</organism>
<evidence type="ECO:0000313" key="9">
    <source>
        <dbReference type="EMBL" id="MBY15625.1"/>
    </source>
</evidence>
<evidence type="ECO:0000256" key="8">
    <source>
        <dbReference type="RuleBase" id="RU363108"/>
    </source>
</evidence>
<dbReference type="GO" id="GO:0050909">
    <property type="term" value="P:sensory perception of taste"/>
    <property type="evidence" value="ECO:0007669"/>
    <property type="project" value="InterPro"/>
</dbReference>
<feature type="transmembrane region" description="Helical" evidence="8">
    <location>
        <begin position="265"/>
        <end position="281"/>
    </location>
</feature>
<evidence type="ECO:0000256" key="7">
    <source>
        <dbReference type="ARBA" id="ARBA00023224"/>
    </source>
</evidence>
<keyword evidence="6 8" id="KW-0675">Receptor</keyword>
<dbReference type="GO" id="GO:0005886">
    <property type="term" value="C:plasma membrane"/>
    <property type="evidence" value="ECO:0007669"/>
    <property type="project" value="UniProtKB-SubCell"/>
</dbReference>
<name>A0A2S2NEQ4_SCHGA</name>
<evidence type="ECO:0000256" key="4">
    <source>
        <dbReference type="ARBA" id="ARBA00022989"/>
    </source>
</evidence>
<keyword evidence="4 8" id="KW-1133">Transmembrane helix</keyword>
<evidence type="ECO:0000256" key="2">
    <source>
        <dbReference type="ARBA" id="ARBA00022475"/>
    </source>
</evidence>
<reference evidence="9" key="1">
    <citation type="submission" date="2018-04" db="EMBL/GenBank/DDBJ databases">
        <title>Transcriptome of Schizaphis graminum biotype I.</title>
        <authorList>
            <person name="Scully E.D."/>
            <person name="Geib S.M."/>
            <person name="Palmer N.A."/>
            <person name="Koch K."/>
            <person name="Bradshaw J."/>
            <person name="Heng-Moss T."/>
            <person name="Sarath G."/>
        </authorList>
    </citation>
    <scope>NUCLEOTIDE SEQUENCE</scope>
</reference>
<keyword evidence="3 8" id="KW-0812">Transmembrane</keyword>
<evidence type="ECO:0000256" key="3">
    <source>
        <dbReference type="ARBA" id="ARBA00022692"/>
    </source>
</evidence>
<evidence type="ECO:0000256" key="6">
    <source>
        <dbReference type="ARBA" id="ARBA00023170"/>
    </source>
</evidence>
<dbReference type="GO" id="GO:0030424">
    <property type="term" value="C:axon"/>
    <property type="evidence" value="ECO:0007669"/>
    <property type="project" value="TreeGrafter"/>
</dbReference>
<dbReference type="PANTHER" id="PTHR21143">
    <property type="entry name" value="INVERTEBRATE GUSTATORY RECEPTOR"/>
    <property type="match status" value="1"/>
</dbReference>
<dbReference type="InterPro" id="IPR013604">
    <property type="entry name" value="7TM_chemorcpt"/>
</dbReference>
<keyword evidence="2 8" id="KW-1003">Cell membrane</keyword>
<evidence type="ECO:0000256" key="5">
    <source>
        <dbReference type="ARBA" id="ARBA00023136"/>
    </source>
</evidence>
<accession>A0A2S2NEQ4</accession>
<dbReference type="AlphaFoldDB" id="A0A2S2NEQ4"/>
<feature type="transmembrane region" description="Helical" evidence="8">
    <location>
        <begin position="121"/>
        <end position="140"/>
    </location>
</feature>
<gene>
    <name evidence="9" type="ORF">g.115266</name>
</gene>
<comment type="function">
    <text evidence="8">Gustatory receptor which mediates acceptance or avoidance behavior, depending on its substrates.</text>
</comment>
<dbReference type="GO" id="GO:0007635">
    <property type="term" value="P:chemosensory behavior"/>
    <property type="evidence" value="ECO:0007669"/>
    <property type="project" value="TreeGrafter"/>
</dbReference>
<keyword evidence="5 8" id="KW-0472">Membrane</keyword>
<comment type="subcellular location">
    <subcellularLocation>
        <location evidence="1 8">Cell membrane</location>
        <topology evidence="1 8">Multi-pass membrane protein</topology>
    </subcellularLocation>
</comment>
<dbReference type="Pfam" id="PF08395">
    <property type="entry name" value="7tm_7"/>
    <property type="match status" value="1"/>
</dbReference>
<feature type="transmembrane region" description="Helical" evidence="8">
    <location>
        <begin position="72"/>
        <end position="92"/>
    </location>
</feature>